<dbReference type="Proteomes" id="UP000830236">
    <property type="component" value="Chromosome"/>
</dbReference>
<dbReference type="GO" id="GO:0000976">
    <property type="term" value="F:transcription cis-regulatory region binding"/>
    <property type="evidence" value="ECO:0007669"/>
    <property type="project" value="TreeGrafter"/>
</dbReference>
<dbReference type="SUPFAM" id="SSF46689">
    <property type="entry name" value="Homeodomain-like"/>
    <property type="match status" value="1"/>
</dbReference>
<dbReference type="PANTHER" id="PTHR30055:SF220">
    <property type="entry name" value="TETR-FAMILY REGULATORY PROTEIN"/>
    <property type="match status" value="1"/>
</dbReference>
<dbReference type="SUPFAM" id="SSF48498">
    <property type="entry name" value="Tetracyclin repressor-like, C-terminal domain"/>
    <property type="match status" value="1"/>
</dbReference>
<keyword evidence="3" id="KW-0804">Transcription</keyword>
<dbReference type="Pfam" id="PF13305">
    <property type="entry name" value="TetR_C_33"/>
    <property type="match status" value="1"/>
</dbReference>
<dbReference type="InterPro" id="IPR009057">
    <property type="entry name" value="Homeodomain-like_sf"/>
</dbReference>
<name>A0A9E7AFS6_9ACTO</name>
<evidence type="ECO:0000313" key="7">
    <source>
        <dbReference type="Proteomes" id="UP000830236"/>
    </source>
</evidence>
<evidence type="ECO:0000313" key="6">
    <source>
        <dbReference type="EMBL" id="UQF79645.1"/>
    </source>
</evidence>
<dbReference type="InterPro" id="IPR036271">
    <property type="entry name" value="Tet_transcr_reg_TetR-rel_C_sf"/>
</dbReference>
<dbReference type="KEGG" id="agh:M3I41_08775"/>
<evidence type="ECO:0000256" key="1">
    <source>
        <dbReference type="ARBA" id="ARBA00023015"/>
    </source>
</evidence>
<organism evidence="6 7">
    <name type="scientific">Actinomyces graevenitzii</name>
    <dbReference type="NCBI Taxonomy" id="55565"/>
    <lineage>
        <taxon>Bacteria</taxon>
        <taxon>Bacillati</taxon>
        <taxon>Actinomycetota</taxon>
        <taxon>Actinomycetes</taxon>
        <taxon>Actinomycetales</taxon>
        <taxon>Actinomycetaceae</taxon>
        <taxon>Actinomyces</taxon>
    </lineage>
</organism>
<dbReference type="AlphaFoldDB" id="A0A9E7AFS6"/>
<evidence type="ECO:0000256" key="4">
    <source>
        <dbReference type="PROSITE-ProRule" id="PRU00335"/>
    </source>
</evidence>
<dbReference type="Pfam" id="PF00440">
    <property type="entry name" value="TetR_N"/>
    <property type="match status" value="1"/>
</dbReference>
<dbReference type="PROSITE" id="PS50977">
    <property type="entry name" value="HTH_TETR_2"/>
    <property type="match status" value="1"/>
</dbReference>
<keyword evidence="1" id="KW-0805">Transcription regulation</keyword>
<dbReference type="EMBL" id="CP097095">
    <property type="protein sequence ID" value="UQF79645.1"/>
    <property type="molecule type" value="Genomic_DNA"/>
</dbReference>
<dbReference type="InterPro" id="IPR050109">
    <property type="entry name" value="HTH-type_TetR-like_transc_reg"/>
</dbReference>
<dbReference type="Gene3D" id="1.10.357.10">
    <property type="entry name" value="Tetracycline Repressor, domain 2"/>
    <property type="match status" value="1"/>
</dbReference>
<proteinExistence type="predicted"/>
<keyword evidence="2 4" id="KW-0238">DNA-binding</keyword>
<dbReference type="PANTHER" id="PTHR30055">
    <property type="entry name" value="HTH-TYPE TRANSCRIPTIONAL REGULATOR RUTR"/>
    <property type="match status" value="1"/>
</dbReference>
<dbReference type="GO" id="GO:0003700">
    <property type="term" value="F:DNA-binding transcription factor activity"/>
    <property type="evidence" value="ECO:0007669"/>
    <property type="project" value="TreeGrafter"/>
</dbReference>
<feature type="domain" description="HTH tetR-type" evidence="5">
    <location>
        <begin position="9"/>
        <end position="69"/>
    </location>
</feature>
<dbReference type="PRINTS" id="PR00455">
    <property type="entry name" value="HTHTETR"/>
</dbReference>
<protein>
    <submittedName>
        <fullName evidence="6">TetR/AcrR family transcriptional regulator</fullName>
    </submittedName>
</protein>
<dbReference type="InterPro" id="IPR025996">
    <property type="entry name" value="MT1864/Rv1816-like_C"/>
</dbReference>
<gene>
    <name evidence="6" type="ORF">M3I41_08775</name>
</gene>
<accession>A0A9E7AFS6</accession>
<reference evidence="6" key="1">
    <citation type="submission" date="2022-05" db="EMBL/GenBank/DDBJ databases">
        <title>Using nanopore sequencing to obtain complete genomes from saliva samples.</title>
        <authorList>
            <person name="Baker J.L."/>
        </authorList>
    </citation>
    <scope>NUCLEOTIDE SEQUENCE</scope>
    <source>
        <strain evidence="6">JCVI-JB-Ag32</strain>
    </source>
</reference>
<feature type="DNA-binding region" description="H-T-H motif" evidence="4">
    <location>
        <begin position="32"/>
        <end position="51"/>
    </location>
</feature>
<sequence>MPKQPKTSSNLRDAILVSATQLLDEFGPAGLSMREVARRAGCTHQAPYHYFTNREAIITALVTGGFTSLSKVLASARDEGDAVAIGYAYVRFALENPGVFRIMFRSDMYTPESDVNFVSAVASSRKQLSALCENIYPQASEEQQMALWAYVHGLATLLLDGPPSLQFSNNTQRLTYAKRVLEQGLR</sequence>
<evidence type="ECO:0000256" key="2">
    <source>
        <dbReference type="ARBA" id="ARBA00023125"/>
    </source>
</evidence>
<dbReference type="InterPro" id="IPR001647">
    <property type="entry name" value="HTH_TetR"/>
</dbReference>
<evidence type="ECO:0000259" key="5">
    <source>
        <dbReference type="PROSITE" id="PS50977"/>
    </source>
</evidence>
<evidence type="ECO:0000256" key="3">
    <source>
        <dbReference type="ARBA" id="ARBA00023163"/>
    </source>
</evidence>